<proteinExistence type="predicted"/>
<dbReference type="PANTHER" id="PTHR12993:SF29">
    <property type="entry name" value="BLR3841 PROTEIN"/>
    <property type="match status" value="1"/>
</dbReference>
<dbReference type="Gene3D" id="3.40.50.10320">
    <property type="entry name" value="LmbE-like"/>
    <property type="match status" value="1"/>
</dbReference>
<name>A0ABY4R007_9ACTN</name>
<keyword evidence="1" id="KW-0862">Zinc</keyword>
<dbReference type="EMBL" id="CP097332">
    <property type="protein sequence ID" value="UQX88832.1"/>
    <property type="molecule type" value="Genomic_DNA"/>
</dbReference>
<reference evidence="2" key="2">
    <citation type="submission" date="2022-05" db="EMBL/GenBank/DDBJ databases">
        <authorList>
            <person name="Kim J.-S."/>
            <person name="Lee K."/>
            <person name="Suh M."/>
            <person name="Eom M."/>
            <person name="Kim J.-S."/>
            <person name="Kim D.-S."/>
            <person name="Ko S.-H."/>
            <person name="Shin Y."/>
            <person name="Lee J.-S."/>
        </authorList>
    </citation>
    <scope>NUCLEOTIDE SEQUENCE</scope>
    <source>
        <strain evidence="2">N237</strain>
    </source>
</reference>
<accession>A0ABY4R007</accession>
<evidence type="ECO:0000256" key="1">
    <source>
        <dbReference type="ARBA" id="ARBA00022833"/>
    </source>
</evidence>
<dbReference type="SUPFAM" id="SSF102588">
    <property type="entry name" value="LmbE-like"/>
    <property type="match status" value="1"/>
</dbReference>
<evidence type="ECO:0000313" key="3">
    <source>
        <dbReference type="Proteomes" id="UP001056336"/>
    </source>
</evidence>
<dbReference type="Proteomes" id="UP001056336">
    <property type="component" value="Chromosome"/>
</dbReference>
<sequence length="264" mass="28568">MNDDGSGMRLVNQSLDGADRTIIGCGTPEERWQSWSGWADMTEVGLGDLLPERARLVVVAPHPDDEVLGSAGLLCLAAATGHDTLVLAVTDGGGSHPGSRLWPQDVLTPQRALERSRALEVLGVQVNRVISLGIDDGAVTAQRTRLAAALGELLMPGDVVVSPWRLDGHPDHESVAEATMTACRKLGATVLQAPIWGWHWARPEQFPVAAAARLPLDAFTQLRKRRAVSCFLSQLTPDPSTGAEPILPDWAVQRWVRDCEVYLR</sequence>
<gene>
    <name evidence="2" type="ORF">M6D93_02240</name>
</gene>
<protein>
    <submittedName>
        <fullName evidence="2">PIG-L family deacetylase</fullName>
    </submittedName>
</protein>
<dbReference type="PANTHER" id="PTHR12993">
    <property type="entry name" value="N-ACETYLGLUCOSAMINYL-PHOSPHATIDYLINOSITOL DE-N-ACETYLASE-RELATED"/>
    <property type="match status" value="1"/>
</dbReference>
<dbReference type="InterPro" id="IPR003737">
    <property type="entry name" value="GlcNAc_PI_deacetylase-related"/>
</dbReference>
<evidence type="ECO:0000313" key="2">
    <source>
        <dbReference type="EMBL" id="UQX88832.1"/>
    </source>
</evidence>
<dbReference type="Pfam" id="PF02585">
    <property type="entry name" value="PIG-L"/>
    <property type="match status" value="1"/>
</dbReference>
<dbReference type="RefSeq" id="WP_249772612.1">
    <property type="nucleotide sequence ID" value="NZ_CP097332.1"/>
</dbReference>
<reference evidence="2" key="1">
    <citation type="journal article" date="2018" name="Int. J. Syst. Evol. Microbiol.">
        <title>Jatrophihabitans telluris sp. nov., isolated from sediment soil of lava forest wetlands and the emended description of the genus Jatrophihabitans.</title>
        <authorList>
            <person name="Lee K.C."/>
            <person name="Suh M.K."/>
            <person name="Eom M.K."/>
            <person name="Kim K.K."/>
            <person name="Kim J.S."/>
            <person name="Kim D.S."/>
            <person name="Ko S.H."/>
            <person name="Shin Y.K."/>
            <person name="Lee J.S."/>
        </authorList>
    </citation>
    <scope>NUCLEOTIDE SEQUENCE</scope>
    <source>
        <strain evidence="2">N237</strain>
    </source>
</reference>
<dbReference type="InterPro" id="IPR024078">
    <property type="entry name" value="LmbE-like_dom_sf"/>
</dbReference>
<keyword evidence="3" id="KW-1185">Reference proteome</keyword>
<organism evidence="2 3">
    <name type="scientific">Jatrophihabitans telluris</name>
    <dbReference type="NCBI Taxonomy" id="2038343"/>
    <lineage>
        <taxon>Bacteria</taxon>
        <taxon>Bacillati</taxon>
        <taxon>Actinomycetota</taxon>
        <taxon>Actinomycetes</taxon>
        <taxon>Jatrophihabitantales</taxon>
        <taxon>Jatrophihabitantaceae</taxon>
        <taxon>Jatrophihabitans</taxon>
    </lineage>
</organism>